<dbReference type="GO" id="GO:0006631">
    <property type="term" value="P:fatty acid metabolic process"/>
    <property type="evidence" value="ECO:0007669"/>
    <property type="project" value="TreeGrafter"/>
</dbReference>
<protein>
    <submittedName>
        <fullName evidence="4">O-succinylbenzoic acid--CoA ligase</fullName>
    </submittedName>
</protein>
<gene>
    <name evidence="4" type="ORF">EW142_02300</name>
</gene>
<dbReference type="InterPro" id="IPR042099">
    <property type="entry name" value="ANL_N_sf"/>
</dbReference>
<dbReference type="AlphaFoldDB" id="A0A4Q8QNC2"/>
<comment type="caution">
    <text evidence="4">The sequence shown here is derived from an EMBL/GenBank/DDBJ whole genome shotgun (WGS) entry which is preliminary data.</text>
</comment>
<dbReference type="SUPFAM" id="SSF56801">
    <property type="entry name" value="Acetyl-CoA synthetase-like"/>
    <property type="match status" value="1"/>
</dbReference>
<dbReference type="Proteomes" id="UP000291981">
    <property type="component" value="Unassembled WGS sequence"/>
</dbReference>
<keyword evidence="2 4" id="KW-0436">Ligase</keyword>
<evidence type="ECO:0000313" key="5">
    <source>
        <dbReference type="Proteomes" id="UP000291981"/>
    </source>
</evidence>
<accession>A0A4Q8QNC2</accession>
<keyword evidence="5" id="KW-1185">Reference proteome</keyword>
<dbReference type="OrthoDB" id="8870348at2"/>
<sequence length="358" mass="39753">MKANPNWYNIHEAFRLNGIRYAFEDLGEIGYSLVKEGEDFEIGIGDFLMDWASEKPTLEVQTSGSTGTPKTVVLKKAQMINSARATGAHFELSEGDSALLCLPCTGIAGKMMLVRAMVLGLRLDYVRPSSDPLSDTSKGYDFVAMVPLQLQNSLKHLDRIKALIVGGAPVSVMLRNQVKTLKTQVFETYGMTETITHIASKKLSDESSRFFRVLPNVNISQDDRGCLVIDAPNIAEDSINTNDLVDLVDENTFQWLGRADSIINSGGVKLVPEQIEEKISEVMTHRFFLTGLPDEKLGQKLVLLIENGNLDKTEVLENLTKLKNLSKYEIPKEVVLLENFAETSTGKILRADTVQKIR</sequence>
<name>A0A4Q8QNC2_9FLAO</name>
<feature type="domain" description="AMP-dependent synthetase/ligase" evidence="3">
    <location>
        <begin position="62"/>
        <end position="205"/>
    </location>
</feature>
<dbReference type="Pfam" id="PF00501">
    <property type="entry name" value="AMP-binding"/>
    <property type="match status" value="1"/>
</dbReference>
<evidence type="ECO:0000259" key="3">
    <source>
        <dbReference type="Pfam" id="PF00501"/>
    </source>
</evidence>
<dbReference type="Gene3D" id="3.40.50.12780">
    <property type="entry name" value="N-terminal domain of ligase-like"/>
    <property type="match status" value="1"/>
</dbReference>
<evidence type="ECO:0000256" key="1">
    <source>
        <dbReference type="ARBA" id="ARBA00006432"/>
    </source>
</evidence>
<dbReference type="EMBL" id="SGIU01000001">
    <property type="protein sequence ID" value="TAI49806.1"/>
    <property type="molecule type" value="Genomic_DNA"/>
</dbReference>
<reference evidence="4 5" key="1">
    <citation type="submission" date="2019-02" db="EMBL/GenBank/DDBJ databases">
        <title>Draft genome sequence of Muricauda sp. 176CP4-71.</title>
        <authorList>
            <person name="Park J.-S."/>
        </authorList>
    </citation>
    <scope>NUCLEOTIDE SEQUENCE [LARGE SCALE GENOMIC DNA]</scope>
    <source>
        <strain evidence="4 5">176CP4-71</strain>
    </source>
</reference>
<dbReference type="InterPro" id="IPR045851">
    <property type="entry name" value="AMP-bd_C_sf"/>
</dbReference>
<organism evidence="4 5">
    <name type="scientific">Flagellimonas allohymeniacidonis</name>
    <dbReference type="NCBI Taxonomy" id="2517819"/>
    <lineage>
        <taxon>Bacteria</taxon>
        <taxon>Pseudomonadati</taxon>
        <taxon>Bacteroidota</taxon>
        <taxon>Flavobacteriia</taxon>
        <taxon>Flavobacteriales</taxon>
        <taxon>Flavobacteriaceae</taxon>
        <taxon>Flagellimonas</taxon>
    </lineage>
</organism>
<proteinExistence type="inferred from homology"/>
<dbReference type="PANTHER" id="PTHR43201">
    <property type="entry name" value="ACYL-COA SYNTHETASE"/>
    <property type="match status" value="1"/>
</dbReference>
<evidence type="ECO:0000313" key="4">
    <source>
        <dbReference type="EMBL" id="TAI49806.1"/>
    </source>
</evidence>
<comment type="similarity">
    <text evidence="1">Belongs to the ATP-dependent AMP-binding enzyme family.</text>
</comment>
<dbReference type="GO" id="GO:0031956">
    <property type="term" value="F:medium-chain fatty acid-CoA ligase activity"/>
    <property type="evidence" value="ECO:0007669"/>
    <property type="project" value="TreeGrafter"/>
</dbReference>
<evidence type="ECO:0000256" key="2">
    <source>
        <dbReference type="ARBA" id="ARBA00022598"/>
    </source>
</evidence>
<dbReference type="InterPro" id="IPR000873">
    <property type="entry name" value="AMP-dep_synth/lig_dom"/>
</dbReference>
<dbReference type="PANTHER" id="PTHR43201:SF5">
    <property type="entry name" value="MEDIUM-CHAIN ACYL-COA LIGASE ACSF2, MITOCHONDRIAL"/>
    <property type="match status" value="1"/>
</dbReference>
<dbReference type="Gene3D" id="3.30.300.30">
    <property type="match status" value="1"/>
</dbReference>